<protein>
    <submittedName>
        <fullName evidence="4">Centrin-like protein</fullName>
    </submittedName>
</protein>
<dbReference type="PROSITE" id="PS50222">
    <property type="entry name" value="EF_HAND_2"/>
    <property type="match status" value="4"/>
</dbReference>
<dbReference type="Proteomes" id="UP000037460">
    <property type="component" value="Unassembled WGS sequence"/>
</dbReference>
<gene>
    <name evidence="4" type="ORF">Ctob_005789</name>
</gene>
<comment type="caution">
    <text evidence="4">The sequence shown here is derived from an EMBL/GenBank/DDBJ whole genome shotgun (WGS) entry which is preliminary data.</text>
</comment>
<dbReference type="SMART" id="SM00054">
    <property type="entry name" value="EFh"/>
    <property type="match status" value="4"/>
</dbReference>
<dbReference type="Gene3D" id="1.10.238.10">
    <property type="entry name" value="EF-hand"/>
    <property type="match status" value="2"/>
</dbReference>
<dbReference type="FunFam" id="1.10.238.10:FF:000001">
    <property type="entry name" value="Calmodulin 1"/>
    <property type="match status" value="1"/>
</dbReference>
<dbReference type="SUPFAM" id="SSF47473">
    <property type="entry name" value="EF-hand"/>
    <property type="match status" value="1"/>
</dbReference>
<sequence>MLSEQQRSEIRQAFDLFDAEGQGVIDATALKVVLRALGFEPRKEEVRAMIASVDKSENKEGFIDFNEFLELLQQKMCEKDTKEDAMRAFRQFDLDHQGRISCANLQVVARELGETMTDEEIEEMIIAADLDKDGFINEAEFMRILKKGVS</sequence>
<dbReference type="InterPro" id="IPR050230">
    <property type="entry name" value="CALM/Myosin/TropC-like"/>
</dbReference>
<dbReference type="OrthoDB" id="26525at2759"/>
<evidence type="ECO:0000259" key="3">
    <source>
        <dbReference type="PROSITE" id="PS50222"/>
    </source>
</evidence>
<dbReference type="AlphaFoldDB" id="A0A0M0K5F1"/>
<dbReference type="PANTHER" id="PTHR23048">
    <property type="entry name" value="MYOSIN LIGHT CHAIN 1, 3"/>
    <property type="match status" value="1"/>
</dbReference>
<feature type="domain" description="EF-hand" evidence="3">
    <location>
        <begin position="80"/>
        <end position="115"/>
    </location>
</feature>
<proteinExistence type="predicted"/>
<dbReference type="InterPro" id="IPR018247">
    <property type="entry name" value="EF_Hand_1_Ca_BS"/>
</dbReference>
<feature type="domain" description="EF-hand" evidence="3">
    <location>
        <begin position="41"/>
        <end position="78"/>
    </location>
</feature>
<accession>A0A0M0K5F1</accession>
<evidence type="ECO:0000313" key="4">
    <source>
        <dbReference type="EMBL" id="KOO34086.1"/>
    </source>
</evidence>
<dbReference type="EMBL" id="JWZX01001332">
    <property type="protein sequence ID" value="KOO34086.1"/>
    <property type="molecule type" value="Genomic_DNA"/>
</dbReference>
<evidence type="ECO:0000256" key="1">
    <source>
        <dbReference type="ARBA" id="ARBA00022737"/>
    </source>
</evidence>
<dbReference type="CDD" id="cd00051">
    <property type="entry name" value="EFh"/>
    <property type="match status" value="2"/>
</dbReference>
<dbReference type="PROSITE" id="PS00018">
    <property type="entry name" value="EF_HAND_1"/>
    <property type="match status" value="1"/>
</dbReference>
<dbReference type="PANTHER" id="PTHR23048:SF59">
    <property type="entry name" value="EF-HAND SUPERFAMILY PROTEIN"/>
    <property type="match status" value="1"/>
</dbReference>
<keyword evidence="5" id="KW-1185">Reference proteome</keyword>
<dbReference type="Pfam" id="PF13499">
    <property type="entry name" value="EF-hand_7"/>
    <property type="match status" value="2"/>
</dbReference>
<dbReference type="GO" id="GO:0016460">
    <property type="term" value="C:myosin II complex"/>
    <property type="evidence" value="ECO:0007669"/>
    <property type="project" value="TreeGrafter"/>
</dbReference>
<organism evidence="4 5">
    <name type="scientific">Chrysochromulina tobinii</name>
    <dbReference type="NCBI Taxonomy" id="1460289"/>
    <lineage>
        <taxon>Eukaryota</taxon>
        <taxon>Haptista</taxon>
        <taxon>Haptophyta</taxon>
        <taxon>Prymnesiophyceae</taxon>
        <taxon>Prymnesiales</taxon>
        <taxon>Chrysochromulinaceae</taxon>
        <taxon>Chrysochromulina</taxon>
    </lineage>
</organism>
<dbReference type="InterPro" id="IPR011992">
    <property type="entry name" value="EF-hand-dom_pair"/>
</dbReference>
<evidence type="ECO:0000256" key="2">
    <source>
        <dbReference type="ARBA" id="ARBA00022837"/>
    </source>
</evidence>
<feature type="domain" description="EF-hand" evidence="3">
    <location>
        <begin position="5"/>
        <end position="40"/>
    </location>
</feature>
<keyword evidence="1" id="KW-0677">Repeat</keyword>
<feature type="domain" description="EF-hand" evidence="3">
    <location>
        <begin position="116"/>
        <end position="150"/>
    </location>
</feature>
<reference evidence="5" key="1">
    <citation type="journal article" date="2015" name="PLoS Genet.">
        <title>Genome Sequence and Transcriptome Analyses of Chrysochromulina tobin: Metabolic Tools for Enhanced Algal Fitness in the Prominent Order Prymnesiales (Haptophyceae).</title>
        <authorList>
            <person name="Hovde B.T."/>
            <person name="Deodato C.R."/>
            <person name="Hunsperger H.M."/>
            <person name="Ryken S.A."/>
            <person name="Yost W."/>
            <person name="Jha R.K."/>
            <person name="Patterson J."/>
            <person name="Monnat R.J. Jr."/>
            <person name="Barlow S.B."/>
            <person name="Starkenburg S.R."/>
            <person name="Cattolico R.A."/>
        </authorList>
    </citation>
    <scope>NUCLEOTIDE SEQUENCE</scope>
    <source>
        <strain evidence="5">CCMP291</strain>
    </source>
</reference>
<dbReference type="GO" id="GO:0005509">
    <property type="term" value="F:calcium ion binding"/>
    <property type="evidence" value="ECO:0007669"/>
    <property type="project" value="InterPro"/>
</dbReference>
<keyword evidence="2" id="KW-0106">Calcium</keyword>
<dbReference type="InterPro" id="IPR002048">
    <property type="entry name" value="EF_hand_dom"/>
</dbReference>
<name>A0A0M0K5F1_9EUKA</name>
<evidence type="ECO:0000313" key="5">
    <source>
        <dbReference type="Proteomes" id="UP000037460"/>
    </source>
</evidence>